<dbReference type="EMBL" id="BGZK01001653">
    <property type="protein sequence ID" value="GBP83999.1"/>
    <property type="molecule type" value="Genomic_DNA"/>
</dbReference>
<comment type="caution">
    <text evidence="2">The sequence shown here is derived from an EMBL/GenBank/DDBJ whole genome shotgun (WGS) entry which is preliminary data.</text>
</comment>
<proteinExistence type="predicted"/>
<reference evidence="2 3" key="1">
    <citation type="journal article" date="2019" name="Commun. Biol.">
        <title>The bagworm genome reveals a unique fibroin gene that provides high tensile strength.</title>
        <authorList>
            <person name="Kono N."/>
            <person name="Nakamura H."/>
            <person name="Ohtoshi R."/>
            <person name="Tomita M."/>
            <person name="Numata K."/>
            <person name="Arakawa K."/>
        </authorList>
    </citation>
    <scope>NUCLEOTIDE SEQUENCE [LARGE SCALE GENOMIC DNA]</scope>
</reference>
<evidence type="ECO:0000256" key="1">
    <source>
        <dbReference type="SAM" id="MobiDB-lite"/>
    </source>
</evidence>
<feature type="compositionally biased region" description="Polar residues" evidence="1">
    <location>
        <begin position="81"/>
        <end position="94"/>
    </location>
</feature>
<gene>
    <name evidence="2" type="ORF">EVAR_91718_1</name>
</gene>
<evidence type="ECO:0000313" key="2">
    <source>
        <dbReference type="EMBL" id="GBP83999.1"/>
    </source>
</evidence>
<organism evidence="2 3">
    <name type="scientific">Eumeta variegata</name>
    <name type="common">Bagworm moth</name>
    <name type="synonym">Eumeta japonica</name>
    <dbReference type="NCBI Taxonomy" id="151549"/>
    <lineage>
        <taxon>Eukaryota</taxon>
        <taxon>Metazoa</taxon>
        <taxon>Ecdysozoa</taxon>
        <taxon>Arthropoda</taxon>
        <taxon>Hexapoda</taxon>
        <taxon>Insecta</taxon>
        <taxon>Pterygota</taxon>
        <taxon>Neoptera</taxon>
        <taxon>Endopterygota</taxon>
        <taxon>Lepidoptera</taxon>
        <taxon>Glossata</taxon>
        <taxon>Ditrysia</taxon>
        <taxon>Tineoidea</taxon>
        <taxon>Psychidae</taxon>
        <taxon>Oiketicinae</taxon>
        <taxon>Eumeta</taxon>
    </lineage>
</organism>
<dbReference type="AlphaFoldDB" id="A0A4C1ZAP4"/>
<keyword evidence="3" id="KW-1185">Reference proteome</keyword>
<accession>A0A4C1ZAP4</accession>
<feature type="region of interest" description="Disordered" evidence="1">
    <location>
        <begin position="79"/>
        <end position="102"/>
    </location>
</feature>
<protein>
    <submittedName>
        <fullName evidence="2">Uncharacterized protein</fullName>
    </submittedName>
</protein>
<dbReference type="Proteomes" id="UP000299102">
    <property type="component" value="Unassembled WGS sequence"/>
</dbReference>
<name>A0A4C1ZAP4_EUMVA</name>
<evidence type="ECO:0000313" key="3">
    <source>
        <dbReference type="Proteomes" id="UP000299102"/>
    </source>
</evidence>
<sequence>MDVEWIPSSFVSTDISISVSLSHSIMVTQFLITESESKECRDGPILVFVPFSILDTDPGPVFKELRTGKLFPASRAEAPCSASNFDSGTNQSTCIDEAGSRS</sequence>